<sequence length="46" mass="4771">MLRMMRGPDGGPSRAVRLLTLVVVVAVLGGSAAALTPLLGWLLDLL</sequence>
<accession>A0A7Y9DM27</accession>
<dbReference type="AlphaFoldDB" id="A0A7Y9DM27"/>
<keyword evidence="2" id="KW-1185">Reference proteome</keyword>
<gene>
    <name evidence="1" type="ORF">BJ968_002621</name>
</gene>
<reference evidence="1 2" key="1">
    <citation type="submission" date="2020-07" db="EMBL/GenBank/DDBJ databases">
        <title>Sequencing the genomes of 1000 actinobacteria strains.</title>
        <authorList>
            <person name="Klenk H.-P."/>
        </authorList>
    </citation>
    <scope>NUCLEOTIDE SEQUENCE [LARGE SCALE GENOMIC DNA]</scope>
    <source>
        <strain evidence="1 2">DSM 7487</strain>
    </source>
</reference>
<organism evidence="1 2">
    <name type="scientific">Kineococcus aurantiacus</name>
    <dbReference type="NCBI Taxonomy" id="37633"/>
    <lineage>
        <taxon>Bacteria</taxon>
        <taxon>Bacillati</taxon>
        <taxon>Actinomycetota</taxon>
        <taxon>Actinomycetes</taxon>
        <taxon>Kineosporiales</taxon>
        <taxon>Kineosporiaceae</taxon>
        <taxon>Kineococcus</taxon>
    </lineage>
</organism>
<dbReference type="EMBL" id="JACCBB010000001">
    <property type="protein sequence ID" value="NYD23081.1"/>
    <property type="molecule type" value="Genomic_DNA"/>
</dbReference>
<evidence type="ECO:0000313" key="2">
    <source>
        <dbReference type="Proteomes" id="UP000521922"/>
    </source>
</evidence>
<proteinExistence type="predicted"/>
<name>A0A7Y9DM27_9ACTN</name>
<protein>
    <submittedName>
        <fullName evidence="1">Uncharacterized protein</fullName>
    </submittedName>
</protein>
<evidence type="ECO:0000313" key="1">
    <source>
        <dbReference type="EMBL" id="NYD23081.1"/>
    </source>
</evidence>
<dbReference type="Proteomes" id="UP000521922">
    <property type="component" value="Unassembled WGS sequence"/>
</dbReference>
<comment type="caution">
    <text evidence="1">The sequence shown here is derived from an EMBL/GenBank/DDBJ whole genome shotgun (WGS) entry which is preliminary data.</text>
</comment>
<dbReference type="RefSeq" id="WP_179752550.1">
    <property type="nucleotide sequence ID" value="NZ_BAAAGN010000010.1"/>
</dbReference>